<gene>
    <name evidence="6" type="ORF">L9F63_010125</name>
</gene>
<name>A0AAD8AKI2_DIPPU</name>
<dbReference type="PANTHER" id="PTHR43176">
    <property type="entry name" value="3-HYDROXYISOBUTYRYL-COA HYDROLASE-RELATED"/>
    <property type="match status" value="1"/>
</dbReference>
<feature type="domain" description="Enoyl-CoA hydratase/isomerase" evidence="5">
    <location>
        <begin position="1"/>
        <end position="49"/>
    </location>
</feature>
<keyword evidence="4" id="KW-0378">Hydrolase</keyword>
<dbReference type="GO" id="GO:0005739">
    <property type="term" value="C:mitochondrion"/>
    <property type="evidence" value="ECO:0007669"/>
    <property type="project" value="TreeGrafter"/>
</dbReference>
<comment type="catalytic activity">
    <reaction evidence="1">
        <text>3-hydroxy-2-methylpropanoyl-CoA + H2O = 3-hydroxy-2-methylpropanoate + CoA + H(+)</text>
        <dbReference type="Rhea" id="RHEA:20888"/>
        <dbReference type="ChEBI" id="CHEBI:11805"/>
        <dbReference type="ChEBI" id="CHEBI:15377"/>
        <dbReference type="ChEBI" id="CHEBI:15378"/>
        <dbReference type="ChEBI" id="CHEBI:57287"/>
        <dbReference type="ChEBI" id="CHEBI:57340"/>
        <dbReference type="EC" id="3.1.2.4"/>
    </reaction>
</comment>
<reference evidence="6" key="2">
    <citation type="submission" date="2023-05" db="EMBL/GenBank/DDBJ databases">
        <authorList>
            <person name="Fouks B."/>
        </authorList>
    </citation>
    <scope>NUCLEOTIDE SEQUENCE</scope>
    <source>
        <strain evidence="6">Stay&amp;Tobe</strain>
        <tissue evidence="6">Testes</tissue>
    </source>
</reference>
<protein>
    <recommendedName>
        <fullName evidence="3">3-hydroxyisobutyryl-CoA hydrolase</fullName>
        <ecNumber evidence="3">3.1.2.4</ecNumber>
    </recommendedName>
</protein>
<dbReference type="GO" id="GO:0006574">
    <property type="term" value="P:L-valine catabolic process"/>
    <property type="evidence" value="ECO:0007669"/>
    <property type="project" value="TreeGrafter"/>
</dbReference>
<dbReference type="AlphaFoldDB" id="A0AAD8AKI2"/>
<accession>A0AAD8AKI2</accession>
<dbReference type="InterPro" id="IPR032259">
    <property type="entry name" value="HIBYL-CoA-H"/>
</dbReference>
<dbReference type="Gene3D" id="3.90.226.10">
    <property type="entry name" value="2-enoyl-CoA Hydratase, Chain A, domain 1"/>
    <property type="match status" value="1"/>
</dbReference>
<evidence type="ECO:0000259" key="5">
    <source>
        <dbReference type="Pfam" id="PF16113"/>
    </source>
</evidence>
<proteinExistence type="inferred from homology"/>
<dbReference type="PANTHER" id="PTHR43176:SF3">
    <property type="entry name" value="3-HYDROXYISOBUTYRYL-COA HYDROLASE, MITOCHONDRIAL"/>
    <property type="match status" value="1"/>
</dbReference>
<reference evidence="6" key="1">
    <citation type="journal article" date="2023" name="IScience">
        <title>Live-bearing cockroach genome reveals convergent evolutionary mechanisms linked to viviparity in insects and beyond.</title>
        <authorList>
            <person name="Fouks B."/>
            <person name="Harrison M.C."/>
            <person name="Mikhailova A.A."/>
            <person name="Marchal E."/>
            <person name="English S."/>
            <person name="Carruthers M."/>
            <person name="Jennings E.C."/>
            <person name="Chiamaka E.L."/>
            <person name="Frigard R.A."/>
            <person name="Pippel M."/>
            <person name="Attardo G.M."/>
            <person name="Benoit J.B."/>
            <person name="Bornberg-Bauer E."/>
            <person name="Tobe S.S."/>
        </authorList>
    </citation>
    <scope>NUCLEOTIDE SEQUENCE</scope>
    <source>
        <strain evidence="6">Stay&amp;Tobe</strain>
    </source>
</reference>
<dbReference type="Proteomes" id="UP001233999">
    <property type="component" value="Unassembled WGS sequence"/>
</dbReference>
<dbReference type="InterPro" id="IPR045004">
    <property type="entry name" value="ECH_dom"/>
</dbReference>
<dbReference type="EC" id="3.1.2.4" evidence="3"/>
<evidence type="ECO:0000256" key="2">
    <source>
        <dbReference type="ARBA" id="ARBA00005254"/>
    </source>
</evidence>
<evidence type="ECO:0000313" key="7">
    <source>
        <dbReference type="Proteomes" id="UP001233999"/>
    </source>
</evidence>
<dbReference type="EMBL" id="JASPKZ010000814">
    <property type="protein sequence ID" value="KAJ9599363.1"/>
    <property type="molecule type" value="Genomic_DNA"/>
</dbReference>
<dbReference type="Pfam" id="PF16113">
    <property type="entry name" value="ECH_2"/>
    <property type="match status" value="1"/>
</dbReference>
<evidence type="ECO:0000313" key="6">
    <source>
        <dbReference type="EMBL" id="KAJ9599363.1"/>
    </source>
</evidence>
<comment type="similarity">
    <text evidence="2">Belongs to the enoyl-CoA hydratase/isomerase family.</text>
</comment>
<organism evidence="6 7">
    <name type="scientific">Diploptera punctata</name>
    <name type="common">Pacific beetle cockroach</name>
    <dbReference type="NCBI Taxonomy" id="6984"/>
    <lineage>
        <taxon>Eukaryota</taxon>
        <taxon>Metazoa</taxon>
        <taxon>Ecdysozoa</taxon>
        <taxon>Arthropoda</taxon>
        <taxon>Hexapoda</taxon>
        <taxon>Insecta</taxon>
        <taxon>Pterygota</taxon>
        <taxon>Neoptera</taxon>
        <taxon>Polyneoptera</taxon>
        <taxon>Dictyoptera</taxon>
        <taxon>Blattodea</taxon>
        <taxon>Blaberoidea</taxon>
        <taxon>Blaberidae</taxon>
        <taxon>Diplopterinae</taxon>
        <taxon>Diploptera</taxon>
    </lineage>
</organism>
<keyword evidence="7" id="KW-1185">Reference proteome</keyword>
<evidence type="ECO:0000256" key="3">
    <source>
        <dbReference type="ARBA" id="ARBA00011915"/>
    </source>
</evidence>
<evidence type="ECO:0000256" key="4">
    <source>
        <dbReference type="ARBA" id="ARBA00022801"/>
    </source>
</evidence>
<sequence>MEFRLGSHFCDRLEFYEGVRALLIDKDQKPNWNPKRLEDVSQELVDQHFAPLRPEEELKL</sequence>
<evidence type="ECO:0000256" key="1">
    <source>
        <dbReference type="ARBA" id="ARBA00001709"/>
    </source>
</evidence>
<dbReference type="GO" id="GO:0003860">
    <property type="term" value="F:3-hydroxyisobutyryl-CoA hydrolase activity"/>
    <property type="evidence" value="ECO:0007669"/>
    <property type="project" value="UniProtKB-EC"/>
</dbReference>
<comment type="caution">
    <text evidence="6">The sequence shown here is derived from an EMBL/GenBank/DDBJ whole genome shotgun (WGS) entry which is preliminary data.</text>
</comment>